<name>A0ABM9T4U5_THIA3</name>
<evidence type="ECO:0000313" key="1">
    <source>
        <dbReference type="EMBL" id="CQR32016.1"/>
    </source>
</evidence>
<organism evidence="1 2">
    <name type="scientific">Thiomonas arsenitoxydans (strain DSM 22701 / CIP 110005 / 3As)</name>
    <dbReference type="NCBI Taxonomy" id="426114"/>
    <lineage>
        <taxon>Bacteria</taxon>
        <taxon>Pseudomonadati</taxon>
        <taxon>Pseudomonadota</taxon>
        <taxon>Betaproteobacteria</taxon>
        <taxon>Burkholderiales</taxon>
        <taxon>Thiomonas</taxon>
    </lineage>
</organism>
<comment type="caution">
    <text evidence="1">The sequence shown here is derived from an EMBL/GenBank/DDBJ whole genome shotgun (WGS) entry which is preliminary data.</text>
</comment>
<dbReference type="EMBL" id="CTRI01000012">
    <property type="protein sequence ID" value="CQR32016.1"/>
    <property type="molecule type" value="Genomic_DNA"/>
</dbReference>
<gene>
    <name evidence="1" type="ORF">THICB1_20046</name>
</gene>
<dbReference type="Proteomes" id="UP000078599">
    <property type="component" value="Unassembled WGS sequence"/>
</dbReference>
<reference evidence="1 2" key="1">
    <citation type="submission" date="2015-03" db="EMBL/GenBank/DDBJ databases">
        <authorList>
            <person name="Regsiter A."/>
            <person name="william w."/>
        </authorList>
    </citation>
    <scope>NUCLEOTIDE SEQUENCE [LARGE SCALE GENOMIC DNA]</scope>
    <source>
        <strain evidence="1 2">CB1</strain>
    </source>
</reference>
<keyword evidence="2" id="KW-1185">Reference proteome</keyword>
<proteinExistence type="predicted"/>
<accession>A0ABM9T4U5</accession>
<sequence length="30" mass="3618">MFIKGFFLFRWASSYSKATSVRVLYTPIDW</sequence>
<evidence type="ECO:0000313" key="2">
    <source>
        <dbReference type="Proteomes" id="UP000078599"/>
    </source>
</evidence>
<protein>
    <submittedName>
        <fullName evidence="1">Uncharacterized protein</fullName>
    </submittedName>
</protein>